<feature type="transmembrane region" description="Helical" evidence="1">
    <location>
        <begin position="121"/>
        <end position="139"/>
    </location>
</feature>
<protein>
    <submittedName>
        <fullName evidence="3">Potassium channel family protein</fullName>
    </submittedName>
</protein>
<keyword evidence="1" id="KW-1133">Transmembrane helix</keyword>
<dbReference type="RefSeq" id="WP_051725289.1">
    <property type="nucleotide sequence ID" value="NZ_JBHEZZ010000015.1"/>
</dbReference>
<keyword evidence="1" id="KW-0812">Transmembrane</keyword>
<dbReference type="SUPFAM" id="SSF81324">
    <property type="entry name" value="Voltage-gated potassium channels"/>
    <property type="match status" value="1"/>
</dbReference>
<evidence type="ECO:0000313" key="3">
    <source>
        <dbReference type="EMBL" id="MFC1404543.1"/>
    </source>
</evidence>
<feature type="transmembrane region" description="Helical" evidence="1">
    <location>
        <begin position="87"/>
        <end position="109"/>
    </location>
</feature>
<keyword evidence="1" id="KW-0472">Membrane</keyword>
<feature type="transmembrane region" description="Helical" evidence="1">
    <location>
        <begin position="56"/>
        <end position="75"/>
    </location>
</feature>
<dbReference type="InterPro" id="IPR013099">
    <property type="entry name" value="K_chnl_dom"/>
</dbReference>
<keyword evidence="4" id="KW-1185">Reference proteome</keyword>
<name>A0ABV6USW0_9ACTN</name>
<evidence type="ECO:0000259" key="2">
    <source>
        <dbReference type="Pfam" id="PF07885"/>
    </source>
</evidence>
<reference evidence="3 4" key="1">
    <citation type="submission" date="2024-09" db="EMBL/GenBank/DDBJ databases">
        <authorList>
            <person name="Lee S.D."/>
        </authorList>
    </citation>
    <scope>NUCLEOTIDE SEQUENCE [LARGE SCALE GENOMIC DNA]</scope>
    <source>
        <strain evidence="3 4">N1-5</strain>
    </source>
</reference>
<dbReference type="Gene3D" id="1.10.287.70">
    <property type="match status" value="1"/>
</dbReference>
<keyword evidence="3" id="KW-0406">Ion transport</keyword>
<evidence type="ECO:0000256" key="1">
    <source>
        <dbReference type="SAM" id="Phobius"/>
    </source>
</evidence>
<gene>
    <name evidence="3" type="ORF">ACEZDJ_24910</name>
</gene>
<organism evidence="3 4">
    <name type="scientific">Streptacidiphilus cavernicola</name>
    <dbReference type="NCBI Taxonomy" id="3342716"/>
    <lineage>
        <taxon>Bacteria</taxon>
        <taxon>Bacillati</taxon>
        <taxon>Actinomycetota</taxon>
        <taxon>Actinomycetes</taxon>
        <taxon>Kitasatosporales</taxon>
        <taxon>Streptomycetaceae</taxon>
        <taxon>Streptacidiphilus</taxon>
    </lineage>
</organism>
<keyword evidence="3" id="KW-0813">Transport</keyword>
<feature type="domain" description="Potassium channel" evidence="2">
    <location>
        <begin position="97"/>
        <end position="174"/>
    </location>
</feature>
<dbReference type="Pfam" id="PF07885">
    <property type="entry name" value="Ion_trans_2"/>
    <property type="match status" value="1"/>
</dbReference>
<feature type="transmembrane region" description="Helical" evidence="1">
    <location>
        <begin position="151"/>
        <end position="172"/>
    </location>
</feature>
<comment type="caution">
    <text evidence="3">The sequence shown here is derived from an EMBL/GenBank/DDBJ whole genome shotgun (WGS) entry which is preliminary data.</text>
</comment>
<dbReference type="GO" id="GO:0034220">
    <property type="term" value="P:monoatomic ion transmembrane transport"/>
    <property type="evidence" value="ECO:0007669"/>
    <property type="project" value="UniProtKB-KW"/>
</dbReference>
<proteinExistence type="predicted"/>
<keyword evidence="3" id="KW-0407">Ion channel</keyword>
<dbReference type="Proteomes" id="UP001592528">
    <property type="component" value="Unassembled WGS sequence"/>
</dbReference>
<feature type="transmembrane region" description="Helical" evidence="1">
    <location>
        <begin position="21"/>
        <end position="44"/>
    </location>
</feature>
<evidence type="ECO:0000313" key="4">
    <source>
        <dbReference type="Proteomes" id="UP001592528"/>
    </source>
</evidence>
<sequence>MGVAPVSPRRLGDLGRRERRRAMAASTIRCLLTTAVVVLVYYLLPLDGAPGDTGAVVRLVLGALVFVVVMGLELHRILTAQLPQLRAVEAMAVSLPLFVVVFATAYVSLSNASPADFSERLNRTAGLYFAVVTLGTVGYGDIVPRSDVARILVSLQILVDLAYVALFLRFLVTVTRFSLHRGDT</sequence>
<dbReference type="EMBL" id="JBHEZZ010000015">
    <property type="protein sequence ID" value="MFC1404543.1"/>
    <property type="molecule type" value="Genomic_DNA"/>
</dbReference>
<accession>A0ABV6USW0</accession>